<dbReference type="Proteomes" id="UP001642484">
    <property type="component" value="Unassembled WGS sequence"/>
</dbReference>
<dbReference type="EMBL" id="CAXAMN010015669">
    <property type="protein sequence ID" value="CAK9046332.1"/>
    <property type="molecule type" value="Genomic_DNA"/>
</dbReference>
<gene>
    <name evidence="1" type="ORF">CCMP2556_LOCUS24082</name>
</gene>
<reference evidence="1 2" key="1">
    <citation type="submission" date="2024-02" db="EMBL/GenBank/DDBJ databases">
        <authorList>
            <person name="Chen Y."/>
            <person name="Shah S."/>
            <person name="Dougan E. K."/>
            <person name="Thang M."/>
            <person name="Chan C."/>
        </authorList>
    </citation>
    <scope>NUCLEOTIDE SEQUENCE [LARGE SCALE GENOMIC DNA]</scope>
</reference>
<keyword evidence="2" id="KW-1185">Reference proteome</keyword>
<organism evidence="1 2">
    <name type="scientific">Durusdinium trenchii</name>
    <dbReference type="NCBI Taxonomy" id="1381693"/>
    <lineage>
        <taxon>Eukaryota</taxon>
        <taxon>Sar</taxon>
        <taxon>Alveolata</taxon>
        <taxon>Dinophyceae</taxon>
        <taxon>Suessiales</taxon>
        <taxon>Symbiodiniaceae</taxon>
        <taxon>Durusdinium</taxon>
    </lineage>
</organism>
<proteinExistence type="predicted"/>
<accession>A0ABP0M4B8</accession>
<evidence type="ECO:0000313" key="1">
    <source>
        <dbReference type="EMBL" id="CAK9046332.1"/>
    </source>
</evidence>
<comment type="caution">
    <text evidence="1">The sequence shown here is derived from an EMBL/GenBank/DDBJ whole genome shotgun (WGS) entry which is preliminary data.</text>
</comment>
<evidence type="ECO:0000313" key="2">
    <source>
        <dbReference type="Proteomes" id="UP001642484"/>
    </source>
</evidence>
<protein>
    <submittedName>
        <fullName evidence="1">Uncharacterized protein</fullName>
    </submittedName>
</protein>
<sequence>MRAKYFQPRHIPDERLPGMAATVLQLTPRMKAMNITAPQPSGNICKDCHETIRRGWPGVPRAQTVAKLDNTEFRNGEFAEARATYQQDTQEKIQFGSSKVKKRAKAVKKKDTTKVKQRLKGKMMRVSQYREAFGSPSKYGHKIIKGTDPETQEKCDCVFIPEQKSGEWSAEITITSGVVNETLIDTDRDALMDGQLPQPQTST</sequence>
<name>A0ABP0M4B8_9DINO</name>